<keyword evidence="4" id="KW-0274">FAD</keyword>
<sequence>MMNEDMKKPHVVVVGAGFGGIRAAQKLAKADSNINITVIDRNNYHLFQPLLYQVSTACLSIDDIAYPVRATFKKYNNANFRLATVENVDLENKKLVTDNGEVGYDYLLMAAGATTNFFGMKNLAKNALGMKTLEEAVQIRSHVLRQFELAAHETDPIKRKAMLTFVVVGGGPTGVEEAGALSELIYLVMAKEYHTLNFKEVRIVLVEATDKLLPMMPERLRDVTVETLIRKHVEVRLCVQVLGYDGKNLEIKGGEIIPTNTVIWAAGVRAESIADTMGCEQDRGGRVMVNEFLQVADHPEVFVIGDMAHFVQDGRPLATVAPVAMQQADVAAHNIVNSIREKELKEFKFKPVGNMATIGRNEAVVSMGSYKSSGFSAWMIWLVVHIWRLIDFRSKVVVFVKWMWDYLLYDRLVRIITR</sequence>
<keyword evidence="5" id="KW-0560">Oxidoreductase</keyword>
<dbReference type="InterPro" id="IPR023753">
    <property type="entry name" value="FAD/NAD-binding_dom"/>
</dbReference>
<evidence type="ECO:0000313" key="10">
    <source>
        <dbReference type="Proteomes" id="UP001243623"/>
    </source>
</evidence>
<keyword evidence="6" id="KW-0520">NAD</keyword>
<protein>
    <recommendedName>
        <fullName evidence="2">NADH:ubiquinone reductase (non-electrogenic)</fullName>
        <ecNumber evidence="2">1.6.5.9</ecNumber>
    </recommendedName>
</protein>
<dbReference type="RefSeq" id="WP_147666574.1">
    <property type="nucleotide sequence ID" value="NZ_CP120678.1"/>
</dbReference>
<feature type="domain" description="FAD/NAD(P)-binding" evidence="8">
    <location>
        <begin position="10"/>
        <end position="328"/>
    </location>
</feature>
<accession>A0A9Y2ET82</accession>
<dbReference type="GO" id="GO:0050136">
    <property type="term" value="F:NADH dehydrogenase (quinone) (non-electrogenic) activity"/>
    <property type="evidence" value="ECO:0007669"/>
    <property type="project" value="UniProtKB-EC"/>
</dbReference>
<evidence type="ECO:0000256" key="3">
    <source>
        <dbReference type="ARBA" id="ARBA00022630"/>
    </source>
</evidence>
<evidence type="ECO:0000256" key="7">
    <source>
        <dbReference type="ARBA" id="ARBA00047599"/>
    </source>
</evidence>
<evidence type="ECO:0000256" key="6">
    <source>
        <dbReference type="ARBA" id="ARBA00023027"/>
    </source>
</evidence>
<evidence type="ECO:0000256" key="5">
    <source>
        <dbReference type="ARBA" id="ARBA00023002"/>
    </source>
</evidence>
<name>A0A9Y2ET82_9FIRM</name>
<evidence type="ECO:0000313" key="9">
    <source>
        <dbReference type="EMBL" id="WIW71251.1"/>
    </source>
</evidence>
<gene>
    <name evidence="9" type="ORF">P3F81_02650</name>
</gene>
<organism evidence="9 10">
    <name type="scientific">Selenobaculum gibii</name>
    <dbReference type="NCBI Taxonomy" id="3054208"/>
    <lineage>
        <taxon>Bacteria</taxon>
        <taxon>Bacillati</taxon>
        <taxon>Bacillota</taxon>
        <taxon>Negativicutes</taxon>
        <taxon>Selenomonadales</taxon>
        <taxon>Selenomonadaceae</taxon>
        <taxon>Selenobaculum</taxon>
    </lineage>
</organism>
<comment type="similarity">
    <text evidence="1">Belongs to the NADH dehydrogenase family.</text>
</comment>
<dbReference type="InterPro" id="IPR045024">
    <property type="entry name" value="NDH-2"/>
</dbReference>
<dbReference type="AlphaFoldDB" id="A0A9Y2ET82"/>
<reference evidence="9" key="1">
    <citation type="submission" date="2023-03" db="EMBL/GenBank/DDBJ databases">
        <title>Selenobaculum gbiensis gen. nov. sp. nov., a new bacterium isolated from the gut microbiota of IBD patient.</title>
        <authorList>
            <person name="Yeo S."/>
            <person name="Park H."/>
            <person name="Huh C.S."/>
        </authorList>
    </citation>
    <scope>NUCLEOTIDE SEQUENCE</scope>
    <source>
        <strain evidence="9">ICN-92133</strain>
    </source>
</reference>
<evidence type="ECO:0000256" key="1">
    <source>
        <dbReference type="ARBA" id="ARBA00005272"/>
    </source>
</evidence>
<dbReference type="InterPro" id="IPR036188">
    <property type="entry name" value="FAD/NAD-bd_sf"/>
</dbReference>
<evidence type="ECO:0000256" key="2">
    <source>
        <dbReference type="ARBA" id="ARBA00012637"/>
    </source>
</evidence>
<dbReference type="Gene3D" id="3.50.50.100">
    <property type="match status" value="1"/>
</dbReference>
<dbReference type="SUPFAM" id="SSF51905">
    <property type="entry name" value="FAD/NAD(P)-binding domain"/>
    <property type="match status" value="2"/>
</dbReference>
<dbReference type="PANTHER" id="PTHR43706:SF47">
    <property type="entry name" value="EXTERNAL NADH-UBIQUINONE OXIDOREDUCTASE 1, MITOCHONDRIAL-RELATED"/>
    <property type="match status" value="1"/>
</dbReference>
<dbReference type="KEGG" id="sgbi:P3F81_02650"/>
<keyword evidence="3" id="KW-0285">Flavoprotein</keyword>
<dbReference type="PRINTS" id="PR00368">
    <property type="entry name" value="FADPNR"/>
</dbReference>
<dbReference type="EMBL" id="CP120678">
    <property type="protein sequence ID" value="WIW71251.1"/>
    <property type="molecule type" value="Genomic_DNA"/>
</dbReference>
<dbReference type="Proteomes" id="UP001243623">
    <property type="component" value="Chromosome"/>
</dbReference>
<dbReference type="PRINTS" id="PR00411">
    <property type="entry name" value="PNDRDTASEI"/>
</dbReference>
<evidence type="ECO:0000256" key="4">
    <source>
        <dbReference type="ARBA" id="ARBA00022827"/>
    </source>
</evidence>
<dbReference type="PANTHER" id="PTHR43706">
    <property type="entry name" value="NADH DEHYDROGENASE"/>
    <property type="match status" value="1"/>
</dbReference>
<dbReference type="Pfam" id="PF07992">
    <property type="entry name" value="Pyr_redox_2"/>
    <property type="match status" value="1"/>
</dbReference>
<dbReference type="EC" id="1.6.5.9" evidence="2"/>
<keyword evidence="10" id="KW-1185">Reference proteome</keyword>
<proteinExistence type="inferred from homology"/>
<evidence type="ECO:0000259" key="8">
    <source>
        <dbReference type="Pfam" id="PF07992"/>
    </source>
</evidence>
<comment type="catalytic activity">
    <reaction evidence="7">
        <text>a quinone + NADH + H(+) = a quinol + NAD(+)</text>
        <dbReference type="Rhea" id="RHEA:46160"/>
        <dbReference type="ChEBI" id="CHEBI:15378"/>
        <dbReference type="ChEBI" id="CHEBI:24646"/>
        <dbReference type="ChEBI" id="CHEBI:57540"/>
        <dbReference type="ChEBI" id="CHEBI:57945"/>
        <dbReference type="ChEBI" id="CHEBI:132124"/>
        <dbReference type="EC" id="1.6.5.9"/>
    </reaction>
</comment>